<keyword evidence="1" id="KW-0805">Transcription regulation</keyword>
<evidence type="ECO:0000256" key="1">
    <source>
        <dbReference type="ARBA" id="ARBA00023015"/>
    </source>
</evidence>
<proteinExistence type="predicted"/>
<dbReference type="InterPro" id="IPR011711">
    <property type="entry name" value="GntR_C"/>
</dbReference>
<dbReference type="Pfam" id="PF00392">
    <property type="entry name" value="GntR"/>
    <property type="match status" value="1"/>
</dbReference>
<dbReference type="GO" id="GO:0003677">
    <property type="term" value="F:DNA binding"/>
    <property type="evidence" value="ECO:0007669"/>
    <property type="project" value="UniProtKB-KW"/>
</dbReference>
<protein>
    <submittedName>
        <fullName evidence="6">GntR family transcriptional regulator</fullName>
    </submittedName>
</protein>
<dbReference type="InterPro" id="IPR036388">
    <property type="entry name" value="WH-like_DNA-bd_sf"/>
</dbReference>
<dbReference type="InterPro" id="IPR036390">
    <property type="entry name" value="WH_DNA-bd_sf"/>
</dbReference>
<dbReference type="SMART" id="SM00345">
    <property type="entry name" value="HTH_GNTR"/>
    <property type="match status" value="1"/>
</dbReference>
<dbReference type="CDD" id="cd07377">
    <property type="entry name" value="WHTH_GntR"/>
    <property type="match status" value="1"/>
</dbReference>
<dbReference type="EMBL" id="SMJW01000011">
    <property type="protein sequence ID" value="TDC19295.1"/>
    <property type="molecule type" value="Genomic_DNA"/>
</dbReference>
<dbReference type="GO" id="GO:0003700">
    <property type="term" value="F:DNA-binding transcription factor activity"/>
    <property type="evidence" value="ECO:0007669"/>
    <property type="project" value="InterPro"/>
</dbReference>
<dbReference type="SUPFAM" id="SSF46785">
    <property type="entry name" value="Winged helix' DNA-binding domain"/>
    <property type="match status" value="1"/>
</dbReference>
<dbReference type="PRINTS" id="PR00035">
    <property type="entry name" value="HTHGNTR"/>
</dbReference>
<evidence type="ECO:0000259" key="5">
    <source>
        <dbReference type="PROSITE" id="PS50949"/>
    </source>
</evidence>
<reference evidence="6 7" key="1">
    <citation type="submission" date="2019-03" db="EMBL/GenBank/DDBJ databases">
        <title>Draft genome sequences of novel Actinobacteria.</title>
        <authorList>
            <person name="Sahin N."/>
            <person name="Ay H."/>
            <person name="Saygin H."/>
        </authorList>
    </citation>
    <scope>NUCLEOTIDE SEQUENCE [LARGE SCALE GENOMIC DNA]</scope>
    <source>
        <strain evidence="6 7">DSM 45347</strain>
    </source>
</reference>
<dbReference type="Pfam" id="PF07729">
    <property type="entry name" value="FCD"/>
    <property type="match status" value="1"/>
</dbReference>
<dbReference type="PANTHER" id="PTHR43537">
    <property type="entry name" value="TRANSCRIPTIONAL REGULATOR, GNTR FAMILY"/>
    <property type="match status" value="1"/>
</dbReference>
<evidence type="ECO:0000256" key="3">
    <source>
        <dbReference type="ARBA" id="ARBA00023163"/>
    </source>
</evidence>
<dbReference type="InterPro" id="IPR008920">
    <property type="entry name" value="TF_FadR/GntR_C"/>
</dbReference>
<dbReference type="Gene3D" id="1.10.10.10">
    <property type="entry name" value="Winged helix-like DNA-binding domain superfamily/Winged helix DNA-binding domain"/>
    <property type="match status" value="1"/>
</dbReference>
<dbReference type="OrthoDB" id="8680240at2"/>
<feature type="region of interest" description="Disordered" evidence="4">
    <location>
        <begin position="213"/>
        <end position="242"/>
    </location>
</feature>
<evidence type="ECO:0000256" key="4">
    <source>
        <dbReference type="SAM" id="MobiDB-lite"/>
    </source>
</evidence>
<comment type="caution">
    <text evidence="6">The sequence shown here is derived from an EMBL/GenBank/DDBJ whole genome shotgun (WGS) entry which is preliminary data.</text>
</comment>
<dbReference type="Proteomes" id="UP000295431">
    <property type="component" value="Unassembled WGS sequence"/>
</dbReference>
<evidence type="ECO:0000313" key="7">
    <source>
        <dbReference type="Proteomes" id="UP000295431"/>
    </source>
</evidence>
<dbReference type="PANTHER" id="PTHR43537:SF24">
    <property type="entry name" value="GLUCONATE OPERON TRANSCRIPTIONAL REPRESSOR"/>
    <property type="match status" value="1"/>
</dbReference>
<dbReference type="AlphaFoldDB" id="A0A4R4PAB7"/>
<feature type="domain" description="HTH gntR-type" evidence="5">
    <location>
        <begin position="6"/>
        <end position="73"/>
    </location>
</feature>
<dbReference type="SUPFAM" id="SSF48008">
    <property type="entry name" value="GntR ligand-binding domain-like"/>
    <property type="match status" value="1"/>
</dbReference>
<dbReference type="PROSITE" id="PS50949">
    <property type="entry name" value="HTH_GNTR"/>
    <property type="match status" value="1"/>
</dbReference>
<gene>
    <name evidence="6" type="ORF">E1284_04130</name>
</gene>
<dbReference type="SMART" id="SM00895">
    <property type="entry name" value="FCD"/>
    <property type="match status" value="1"/>
</dbReference>
<keyword evidence="3" id="KW-0804">Transcription</keyword>
<name>A0A4R4PAB7_9ACTN</name>
<evidence type="ECO:0000256" key="2">
    <source>
        <dbReference type="ARBA" id="ARBA00023125"/>
    </source>
</evidence>
<accession>A0A4R4PAB7</accession>
<organism evidence="6 7">
    <name type="scientific">Actinomadura bangladeshensis</name>
    <dbReference type="NCBI Taxonomy" id="453573"/>
    <lineage>
        <taxon>Bacteria</taxon>
        <taxon>Bacillati</taxon>
        <taxon>Actinomycetota</taxon>
        <taxon>Actinomycetes</taxon>
        <taxon>Streptosporangiales</taxon>
        <taxon>Thermomonosporaceae</taxon>
        <taxon>Actinomadura</taxon>
    </lineage>
</organism>
<evidence type="ECO:0000313" key="6">
    <source>
        <dbReference type="EMBL" id="TDC19295.1"/>
    </source>
</evidence>
<feature type="compositionally biased region" description="Basic and acidic residues" evidence="4">
    <location>
        <begin position="214"/>
        <end position="242"/>
    </location>
</feature>
<sequence>MRRVAAPLRAQVLEVFRQDILAAEFEPGERLVEARLCDRYEVSRTVIREVLRQLESEGLVTMLPNRGPVVTELTAFDARALFEVRGALEGLAGALFAERATAEQRERMGRVVQRFARTHREADLADRLAMKDEFYDILIAGSVNPVIDSTLRGIHARVQMLRGLSLQAEGRGPETVKELTAIHDAAAVRGDADAARAACEHHVRNAAATALRELAARQHEQREQREQREQQERREPRTGRAG</sequence>
<dbReference type="Gene3D" id="1.20.120.530">
    <property type="entry name" value="GntR ligand-binding domain-like"/>
    <property type="match status" value="1"/>
</dbReference>
<keyword evidence="2" id="KW-0238">DNA-binding</keyword>
<dbReference type="InterPro" id="IPR000524">
    <property type="entry name" value="Tscrpt_reg_HTH_GntR"/>
</dbReference>
<keyword evidence="7" id="KW-1185">Reference proteome</keyword>